<dbReference type="EMBL" id="CAIF01000030">
    <property type="protein sequence ID" value="CCH41889.1"/>
    <property type="molecule type" value="Genomic_DNA"/>
</dbReference>
<comment type="caution">
    <text evidence="4">The sequence shown here is derived from an EMBL/GenBank/DDBJ whole genome shotgun (WGS) entry which is preliminary data.</text>
</comment>
<evidence type="ECO:0000256" key="1">
    <source>
        <dbReference type="ARBA" id="ARBA00023002"/>
    </source>
</evidence>
<dbReference type="FunFam" id="3.40.50.720:FF:000191">
    <property type="entry name" value="Methylglyoxal reductase (NADPH-dependent)"/>
    <property type="match status" value="1"/>
</dbReference>
<dbReference type="Proteomes" id="UP000009328">
    <property type="component" value="Unassembled WGS sequence"/>
</dbReference>
<dbReference type="InterPro" id="IPR050425">
    <property type="entry name" value="NAD(P)_dehydrat-like"/>
</dbReference>
<dbReference type="STRING" id="1206466.K0KKA0"/>
<evidence type="ECO:0000313" key="4">
    <source>
        <dbReference type="EMBL" id="CCH41889.1"/>
    </source>
</evidence>
<evidence type="ECO:0000313" key="5">
    <source>
        <dbReference type="Proteomes" id="UP000009328"/>
    </source>
</evidence>
<dbReference type="AlphaFoldDB" id="K0KKA0"/>
<organism evidence="4 5">
    <name type="scientific">Wickerhamomyces ciferrii (strain ATCC 14091 / BCRC 22168 / CBS 111 / JCM 3599 / NBRC 0793 / NRRL Y-1031 F-60-10)</name>
    <name type="common">Yeast</name>
    <name type="synonym">Pichia ciferrii</name>
    <dbReference type="NCBI Taxonomy" id="1206466"/>
    <lineage>
        <taxon>Eukaryota</taxon>
        <taxon>Fungi</taxon>
        <taxon>Dikarya</taxon>
        <taxon>Ascomycota</taxon>
        <taxon>Saccharomycotina</taxon>
        <taxon>Saccharomycetes</taxon>
        <taxon>Phaffomycetales</taxon>
        <taxon>Wickerhamomycetaceae</taxon>
        <taxon>Wickerhamomyces</taxon>
    </lineage>
</organism>
<name>K0KKA0_WICCF</name>
<evidence type="ECO:0000259" key="3">
    <source>
        <dbReference type="Pfam" id="PF01370"/>
    </source>
</evidence>
<comment type="similarity">
    <text evidence="2">Belongs to the NAD(P)-dependent epimerase/dehydratase family. Dihydroflavonol-4-reductase subfamily.</text>
</comment>
<keyword evidence="1" id="KW-0560">Oxidoreductase</keyword>
<dbReference type="Gene3D" id="3.40.50.720">
    <property type="entry name" value="NAD(P)-binding Rossmann-like Domain"/>
    <property type="match status" value="1"/>
</dbReference>
<dbReference type="HOGENOM" id="CLU_007383_9_2_1"/>
<dbReference type="PANTHER" id="PTHR10366">
    <property type="entry name" value="NAD DEPENDENT EPIMERASE/DEHYDRATASE"/>
    <property type="match status" value="1"/>
</dbReference>
<dbReference type="GO" id="GO:0016616">
    <property type="term" value="F:oxidoreductase activity, acting on the CH-OH group of donors, NAD or NADP as acceptor"/>
    <property type="evidence" value="ECO:0007669"/>
    <property type="project" value="TreeGrafter"/>
</dbReference>
<evidence type="ECO:0000256" key="2">
    <source>
        <dbReference type="ARBA" id="ARBA00023445"/>
    </source>
</evidence>
<keyword evidence="5" id="KW-1185">Reference proteome</keyword>
<proteinExistence type="inferred from homology"/>
<dbReference type="eggNOG" id="KOG1502">
    <property type="taxonomic scope" value="Eukaryota"/>
</dbReference>
<dbReference type="PANTHER" id="PTHR10366:SF844">
    <property type="entry name" value="NADPH-DEPENDENT METHYLGLYOXAL REDUCTASE GRE2"/>
    <property type="match status" value="1"/>
</dbReference>
<sequence length="336" mass="37808">MTILITGATGFIALHIIQQLLEQNYKVIGTVRSSTKGDDLITKFNNSNFQYEIVSDLTNSQEFNEIFSKNKGIKTVIHTASGVTVTNEVEKYLLEPAVKGTTTILNSIKNHASGLENFVFTSSVGALNTPGQDGKGIYRDESTWNTTTWEQSKIHPLLAYCFAKAEAERLVWKFSKENENINVTVINPSFVFGPQVFQSSVSKTLNSSNELITTILKDGESYNKVQGHFIDVRDVAKAHLYAFTKPEVFGKRLVLIDDHFTEQSIIDSLNKQFPVLQGKISKGDESRKRDVVYQDKNVINTEKTKKLLGFKYISLDESLKDTIQQILDAKVFNEFE</sequence>
<dbReference type="Pfam" id="PF01370">
    <property type="entry name" value="Epimerase"/>
    <property type="match status" value="1"/>
</dbReference>
<gene>
    <name evidence="4" type="ORF">BN7_1428</name>
</gene>
<dbReference type="FunCoup" id="K0KKA0">
    <property type="interactions" value="146"/>
</dbReference>
<protein>
    <recommendedName>
        <fullName evidence="3">NAD-dependent epimerase/dehydratase domain-containing protein</fullName>
    </recommendedName>
</protein>
<dbReference type="InterPro" id="IPR036291">
    <property type="entry name" value="NAD(P)-bd_dom_sf"/>
</dbReference>
<accession>K0KKA0</accession>
<reference evidence="4 5" key="1">
    <citation type="journal article" date="2012" name="Eukaryot. Cell">
        <title>Draft genome sequence of Wickerhamomyces ciferrii NRRL Y-1031 F-60-10.</title>
        <authorList>
            <person name="Schneider J."/>
            <person name="Andrea H."/>
            <person name="Blom J."/>
            <person name="Jaenicke S."/>
            <person name="Ruckert C."/>
            <person name="Schorsch C."/>
            <person name="Szczepanowski R."/>
            <person name="Farwick M."/>
            <person name="Goesmann A."/>
            <person name="Puhler A."/>
            <person name="Schaffer S."/>
            <person name="Tauch A."/>
            <person name="Kohler T."/>
            <person name="Brinkrolf K."/>
        </authorList>
    </citation>
    <scope>NUCLEOTIDE SEQUENCE [LARGE SCALE GENOMIC DNA]</scope>
    <source>
        <strain evidence="5">ATCC 14091 / BCRC 22168 / CBS 111 / JCM 3599 / NBRC 0793 / NRRL Y-1031 F-60-10</strain>
    </source>
</reference>
<dbReference type="InterPro" id="IPR001509">
    <property type="entry name" value="Epimerase_deHydtase"/>
</dbReference>
<feature type="domain" description="NAD-dependent epimerase/dehydratase" evidence="3">
    <location>
        <begin position="3"/>
        <end position="248"/>
    </location>
</feature>
<dbReference type="SUPFAM" id="SSF51735">
    <property type="entry name" value="NAD(P)-binding Rossmann-fold domains"/>
    <property type="match status" value="1"/>
</dbReference>
<dbReference type="InParanoid" id="K0KKA0"/>